<keyword evidence="1" id="KW-0812">Transmembrane</keyword>
<evidence type="ECO:0000256" key="1">
    <source>
        <dbReference type="SAM" id="Phobius"/>
    </source>
</evidence>
<reference evidence="3" key="2">
    <citation type="journal article" date="2021" name="Sci. Data">
        <title>Chromosome-scale genome sequencing, assembly and annotation of six genomes from subfamily Leishmaniinae.</title>
        <authorList>
            <person name="Almutairi H."/>
            <person name="Urbaniak M.D."/>
            <person name="Bates M.D."/>
            <person name="Jariyapan N."/>
            <person name="Kwakye-Nuako G."/>
            <person name="Thomaz Soccol V."/>
            <person name="Al-Salem W.S."/>
            <person name="Dillon R.J."/>
            <person name="Bates P.A."/>
            <person name="Gatherer D."/>
        </authorList>
    </citation>
    <scope>NUCLEOTIDE SEQUENCE [LARGE SCALE GENOMIC DNA]</scope>
</reference>
<dbReference type="AlphaFoldDB" id="A0A836HA33"/>
<protein>
    <submittedName>
        <fullName evidence="2">Uncharacterized protein</fullName>
    </submittedName>
</protein>
<dbReference type="KEGG" id="lmat:92514995"/>
<feature type="transmembrane region" description="Helical" evidence="1">
    <location>
        <begin position="12"/>
        <end position="33"/>
    </location>
</feature>
<dbReference type="OrthoDB" id="263282at2759"/>
<accession>A0A836HA33</accession>
<gene>
    <name evidence="2" type="ORF">LSCM1_05004</name>
</gene>
<reference evidence="3" key="1">
    <citation type="journal article" date="2021" name="Microbiol. Resour. Announc.">
        <title>LGAAP: Leishmaniinae Genome Assembly and Annotation Pipeline.</title>
        <authorList>
            <person name="Almutairi H."/>
            <person name="Urbaniak M.D."/>
            <person name="Bates M.D."/>
            <person name="Jariyapan N."/>
            <person name="Kwakye-Nuako G."/>
            <person name="Thomaz-Soccol V."/>
            <person name="Al-Salem W.S."/>
            <person name="Dillon R.J."/>
            <person name="Bates P.A."/>
            <person name="Gatherer D."/>
        </authorList>
    </citation>
    <scope>NUCLEOTIDE SEQUENCE [LARGE SCALE GENOMIC DNA]</scope>
</reference>
<dbReference type="RefSeq" id="XP_067178346.1">
    <property type="nucleotide sequence ID" value="XM_067322483.1"/>
</dbReference>
<proteinExistence type="predicted"/>
<keyword evidence="1" id="KW-0472">Membrane</keyword>
<dbReference type="Proteomes" id="UP000673552">
    <property type="component" value="Unassembled WGS sequence"/>
</dbReference>
<evidence type="ECO:0000313" key="3">
    <source>
        <dbReference type="Proteomes" id="UP000673552"/>
    </source>
</evidence>
<keyword evidence="1" id="KW-1133">Transmembrane helix</keyword>
<organism evidence="2 3">
    <name type="scientific">Leishmania martiniquensis</name>
    <dbReference type="NCBI Taxonomy" id="1580590"/>
    <lineage>
        <taxon>Eukaryota</taxon>
        <taxon>Discoba</taxon>
        <taxon>Euglenozoa</taxon>
        <taxon>Kinetoplastea</taxon>
        <taxon>Metakinetoplastina</taxon>
        <taxon>Trypanosomatida</taxon>
        <taxon>Trypanosomatidae</taxon>
        <taxon>Leishmaniinae</taxon>
        <taxon>Leishmania</taxon>
    </lineage>
</organism>
<evidence type="ECO:0000313" key="2">
    <source>
        <dbReference type="EMBL" id="KAG5477708.1"/>
    </source>
</evidence>
<sequence length="89" mass="9945">MDSDLFLLIETATAGIFGVVLLTLIGIGIFACVQRARRVKKREQECADLLAMLTEKQQQLQWLTGIRDITDNSDLFNDLDLSSAWSSRG</sequence>
<keyword evidence="3" id="KW-1185">Reference proteome</keyword>
<dbReference type="GeneID" id="92514995"/>
<comment type="caution">
    <text evidence="2">The sequence shown here is derived from an EMBL/GenBank/DDBJ whole genome shotgun (WGS) entry which is preliminary data.</text>
</comment>
<dbReference type="EMBL" id="JAFEUZ010000024">
    <property type="protein sequence ID" value="KAG5477708.1"/>
    <property type="molecule type" value="Genomic_DNA"/>
</dbReference>
<name>A0A836HA33_9TRYP</name>